<evidence type="ECO:0000256" key="1">
    <source>
        <dbReference type="ARBA" id="ARBA00004651"/>
    </source>
</evidence>
<keyword evidence="4" id="KW-0997">Cell inner membrane</keyword>
<evidence type="ECO:0000256" key="5">
    <source>
        <dbReference type="ARBA" id="ARBA00022692"/>
    </source>
</evidence>
<dbReference type="Pfam" id="PF02653">
    <property type="entry name" value="BPD_transp_2"/>
    <property type="match status" value="1"/>
</dbReference>
<feature type="transmembrane region" description="Helical" evidence="10">
    <location>
        <begin position="136"/>
        <end position="161"/>
    </location>
</feature>
<comment type="subcellular location">
    <subcellularLocation>
        <location evidence="1">Cell membrane</location>
        <topology evidence="1">Multi-pass membrane protein</topology>
    </subcellularLocation>
</comment>
<dbReference type="CDD" id="cd06582">
    <property type="entry name" value="TM_PBP1_LivH_like"/>
    <property type="match status" value="1"/>
</dbReference>
<feature type="transmembrane region" description="Helical" evidence="10">
    <location>
        <begin position="12"/>
        <end position="31"/>
    </location>
</feature>
<evidence type="ECO:0000256" key="3">
    <source>
        <dbReference type="ARBA" id="ARBA00022475"/>
    </source>
</evidence>
<evidence type="ECO:0000256" key="8">
    <source>
        <dbReference type="ARBA" id="ARBA00023136"/>
    </source>
</evidence>
<accession>A0ABV2KLK2</accession>
<feature type="transmembrane region" description="Helical" evidence="10">
    <location>
        <begin position="190"/>
        <end position="211"/>
    </location>
</feature>
<evidence type="ECO:0000256" key="4">
    <source>
        <dbReference type="ARBA" id="ARBA00022519"/>
    </source>
</evidence>
<keyword evidence="5 10" id="KW-0812">Transmembrane</keyword>
<gene>
    <name evidence="11" type="ORF">ABID44_002040</name>
</gene>
<evidence type="ECO:0000256" key="9">
    <source>
        <dbReference type="ARBA" id="ARBA00037998"/>
    </source>
</evidence>
<feature type="transmembrane region" description="Helical" evidence="10">
    <location>
        <begin position="38"/>
        <end position="56"/>
    </location>
</feature>
<evidence type="ECO:0000256" key="6">
    <source>
        <dbReference type="ARBA" id="ARBA00022970"/>
    </source>
</evidence>
<feature type="transmembrane region" description="Helical" evidence="10">
    <location>
        <begin position="92"/>
        <end position="116"/>
    </location>
</feature>
<keyword evidence="7 10" id="KW-1133">Transmembrane helix</keyword>
<protein>
    <submittedName>
        <fullName evidence="11">Branched-chain amino acid transport system permease protein</fullName>
    </submittedName>
</protein>
<proteinExistence type="inferred from homology"/>
<name>A0ABV2KLK2_9HYPH</name>
<keyword evidence="3" id="KW-1003">Cell membrane</keyword>
<sequence length="300" mass="31819">MEYLAQQVLNAFSIGGNYALLALGLAIVFSVMRLVNFAYGEVIAVAGYAMFAFFSLTGVDHGLVLVPVGILAAIGISIALERVAFRPVRYAPAATGLLTAFGVSIVIRNFFITLVATRSKAVPTPQWLGQHVDIGIARIQLIQIVETTLTALALLLLVFILRRTNIGLAMRAAARDFDMVRMVGINANKVIMAAFAISGFLAGLAAIFIIARRGVVDPFMGFGPVLKAFVAAVLGGFGSLGGAVLGGFILGALEVFFQIALPSSIAGYRDAFVFALVSVILVWRPQGLLGVKHQFGDKDE</sequence>
<keyword evidence="2" id="KW-0813">Transport</keyword>
<evidence type="ECO:0000256" key="10">
    <source>
        <dbReference type="SAM" id="Phobius"/>
    </source>
</evidence>
<organism evidence="11 12">
    <name type="scientific">Aquamicrobium ahrensii</name>
    <dbReference type="NCBI Taxonomy" id="469551"/>
    <lineage>
        <taxon>Bacteria</taxon>
        <taxon>Pseudomonadati</taxon>
        <taxon>Pseudomonadota</taxon>
        <taxon>Alphaproteobacteria</taxon>
        <taxon>Hyphomicrobiales</taxon>
        <taxon>Phyllobacteriaceae</taxon>
        <taxon>Aquamicrobium</taxon>
    </lineage>
</organism>
<feature type="transmembrane region" description="Helical" evidence="10">
    <location>
        <begin position="62"/>
        <end position="80"/>
    </location>
</feature>
<dbReference type="Proteomes" id="UP001549143">
    <property type="component" value="Unassembled WGS sequence"/>
</dbReference>
<keyword evidence="6" id="KW-0029">Amino-acid transport</keyword>
<comment type="similarity">
    <text evidence="9">Belongs to the binding-protein-dependent transport system permease family. LivHM subfamily.</text>
</comment>
<evidence type="ECO:0000256" key="7">
    <source>
        <dbReference type="ARBA" id="ARBA00022989"/>
    </source>
</evidence>
<dbReference type="EMBL" id="JBEPMN010000006">
    <property type="protein sequence ID" value="MET3661712.1"/>
    <property type="molecule type" value="Genomic_DNA"/>
</dbReference>
<comment type="caution">
    <text evidence="11">The sequence shown here is derived from an EMBL/GenBank/DDBJ whole genome shotgun (WGS) entry which is preliminary data.</text>
</comment>
<evidence type="ECO:0000313" key="11">
    <source>
        <dbReference type="EMBL" id="MET3661712.1"/>
    </source>
</evidence>
<evidence type="ECO:0000256" key="2">
    <source>
        <dbReference type="ARBA" id="ARBA00022448"/>
    </source>
</evidence>
<dbReference type="RefSeq" id="WP_354151585.1">
    <property type="nucleotide sequence ID" value="NZ_JBEPMN010000006.1"/>
</dbReference>
<feature type="transmembrane region" description="Helical" evidence="10">
    <location>
        <begin position="265"/>
        <end position="283"/>
    </location>
</feature>
<keyword evidence="12" id="KW-1185">Reference proteome</keyword>
<feature type="transmembrane region" description="Helical" evidence="10">
    <location>
        <begin position="231"/>
        <end position="253"/>
    </location>
</feature>
<keyword evidence="8 10" id="KW-0472">Membrane</keyword>
<evidence type="ECO:0000313" key="12">
    <source>
        <dbReference type="Proteomes" id="UP001549143"/>
    </source>
</evidence>
<dbReference type="InterPro" id="IPR001851">
    <property type="entry name" value="ABC_transp_permease"/>
</dbReference>
<dbReference type="PANTHER" id="PTHR11795">
    <property type="entry name" value="BRANCHED-CHAIN AMINO ACID TRANSPORT SYSTEM PERMEASE PROTEIN LIVH"/>
    <property type="match status" value="1"/>
</dbReference>
<reference evidence="11 12" key="1">
    <citation type="submission" date="2024-06" db="EMBL/GenBank/DDBJ databases">
        <title>Genomic Encyclopedia of Type Strains, Phase IV (KMG-IV): sequencing the most valuable type-strain genomes for metagenomic binning, comparative biology and taxonomic classification.</title>
        <authorList>
            <person name="Goeker M."/>
        </authorList>
    </citation>
    <scope>NUCLEOTIDE SEQUENCE [LARGE SCALE GENOMIC DNA]</scope>
    <source>
        <strain evidence="11 12">DSM 19730</strain>
    </source>
</reference>
<dbReference type="InterPro" id="IPR052157">
    <property type="entry name" value="BCAA_transport_permease"/>
</dbReference>
<dbReference type="PANTHER" id="PTHR11795:SF371">
    <property type="entry name" value="HIGH-AFFINITY BRANCHED-CHAIN AMINO ACID TRANSPORT SYSTEM PERMEASE PROTEIN LIVH"/>
    <property type="match status" value="1"/>
</dbReference>